<feature type="domain" description="IFT140 first beta-propeller" evidence="6">
    <location>
        <begin position="2"/>
        <end position="109"/>
    </location>
</feature>
<comment type="subcellular location">
    <subcellularLocation>
        <location evidence="1">Cell projection</location>
        <location evidence="1">Cilium</location>
    </subcellularLocation>
</comment>
<keyword evidence="5" id="KW-0966">Cell projection</keyword>
<dbReference type="Gene3D" id="2.130.10.10">
    <property type="entry name" value="YVTN repeat-like/Quinoprotein amine dehydrogenase"/>
    <property type="match status" value="1"/>
</dbReference>
<dbReference type="InterPro" id="IPR056154">
    <property type="entry name" value="Beta-prop_IFT140_1st"/>
</dbReference>
<dbReference type="PANTHER" id="PTHR15722:SF7">
    <property type="entry name" value="INTRAFLAGELLAR TRANSPORT PROTEIN 140 HOMOLOG"/>
    <property type="match status" value="1"/>
</dbReference>
<accession>A0A8C5U397</accession>
<keyword evidence="8" id="KW-1185">Reference proteome</keyword>
<dbReference type="GO" id="GO:0005930">
    <property type="term" value="C:axoneme"/>
    <property type="evidence" value="ECO:0007669"/>
    <property type="project" value="TreeGrafter"/>
</dbReference>
<dbReference type="OrthoDB" id="10258787at2759"/>
<name>A0A8C5U397_9PASS</name>
<protein>
    <recommendedName>
        <fullName evidence="6">IFT140 first beta-propeller domain-containing protein</fullName>
    </recommendedName>
</protein>
<keyword evidence="4" id="KW-0969">Cilium</keyword>
<reference evidence="7" key="2">
    <citation type="submission" date="2025-09" db="UniProtKB">
        <authorList>
            <consortium name="Ensembl"/>
        </authorList>
    </citation>
    <scope>IDENTIFICATION</scope>
</reference>
<evidence type="ECO:0000256" key="2">
    <source>
        <dbReference type="ARBA" id="ARBA00022574"/>
    </source>
</evidence>
<dbReference type="Pfam" id="PF23383">
    <property type="entry name" value="Beta-prop_IFT140_1st"/>
    <property type="match status" value="1"/>
</dbReference>
<evidence type="ECO:0000256" key="1">
    <source>
        <dbReference type="ARBA" id="ARBA00004138"/>
    </source>
</evidence>
<evidence type="ECO:0000313" key="7">
    <source>
        <dbReference type="Ensembl" id="ENSMCSP00000017139.1"/>
    </source>
</evidence>
<reference evidence="7" key="1">
    <citation type="submission" date="2025-08" db="UniProtKB">
        <authorList>
            <consortium name="Ensembl"/>
        </authorList>
    </citation>
    <scope>IDENTIFICATION</scope>
</reference>
<keyword evidence="3" id="KW-0677">Repeat</keyword>
<keyword evidence="2" id="KW-0853">WD repeat</keyword>
<organism evidence="7 8">
    <name type="scientific">Malurus cyaneus samueli</name>
    <dbReference type="NCBI Taxonomy" id="2593467"/>
    <lineage>
        <taxon>Eukaryota</taxon>
        <taxon>Metazoa</taxon>
        <taxon>Chordata</taxon>
        <taxon>Craniata</taxon>
        <taxon>Vertebrata</taxon>
        <taxon>Euteleostomi</taxon>
        <taxon>Archelosauria</taxon>
        <taxon>Archosauria</taxon>
        <taxon>Dinosauria</taxon>
        <taxon>Saurischia</taxon>
        <taxon>Theropoda</taxon>
        <taxon>Coelurosauria</taxon>
        <taxon>Aves</taxon>
        <taxon>Neognathae</taxon>
        <taxon>Neoaves</taxon>
        <taxon>Telluraves</taxon>
        <taxon>Australaves</taxon>
        <taxon>Passeriformes</taxon>
        <taxon>Meliphagoidea</taxon>
        <taxon>Maluridae</taxon>
        <taxon>Malurus</taxon>
    </lineage>
</organism>
<evidence type="ECO:0000313" key="8">
    <source>
        <dbReference type="Proteomes" id="UP000694560"/>
    </source>
</evidence>
<dbReference type="AlphaFoldDB" id="A0A8C5U397"/>
<sequence>MAVYVDHRTDAPDSIASPSHIAWHPLHPLLAVASISTAAGGCVDIYLEQGEHVSDSHLERSFEVTLLAWHPSRPILASGWETGEVLILNKQDKEQHTVSSNHSAKITVLMGLPKKPAGRGHVGTFSSAGGCGTGVSQPLQCDYFQHRNHSQPSC</sequence>
<dbReference type="PANTHER" id="PTHR15722">
    <property type="entry name" value="IFT140/172-RELATED"/>
    <property type="match status" value="1"/>
</dbReference>
<dbReference type="InterPro" id="IPR036322">
    <property type="entry name" value="WD40_repeat_dom_sf"/>
</dbReference>
<dbReference type="InterPro" id="IPR015943">
    <property type="entry name" value="WD40/YVTN_repeat-like_dom_sf"/>
</dbReference>
<evidence type="ECO:0000256" key="5">
    <source>
        <dbReference type="ARBA" id="ARBA00023273"/>
    </source>
</evidence>
<dbReference type="GO" id="GO:0035721">
    <property type="term" value="P:intraciliary retrograde transport"/>
    <property type="evidence" value="ECO:0007669"/>
    <property type="project" value="TreeGrafter"/>
</dbReference>
<evidence type="ECO:0000256" key="4">
    <source>
        <dbReference type="ARBA" id="ARBA00023069"/>
    </source>
</evidence>
<dbReference type="SUPFAM" id="SSF50978">
    <property type="entry name" value="WD40 repeat-like"/>
    <property type="match status" value="1"/>
</dbReference>
<proteinExistence type="predicted"/>
<dbReference type="GO" id="GO:0030991">
    <property type="term" value="C:intraciliary transport particle A"/>
    <property type="evidence" value="ECO:0007669"/>
    <property type="project" value="TreeGrafter"/>
</dbReference>
<evidence type="ECO:0000256" key="3">
    <source>
        <dbReference type="ARBA" id="ARBA00022737"/>
    </source>
</evidence>
<dbReference type="Proteomes" id="UP000694560">
    <property type="component" value="Unplaced"/>
</dbReference>
<evidence type="ECO:0000259" key="6">
    <source>
        <dbReference type="Pfam" id="PF23383"/>
    </source>
</evidence>
<dbReference type="Ensembl" id="ENSMCST00000017574.1">
    <property type="protein sequence ID" value="ENSMCSP00000017139.1"/>
    <property type="gene ID" value="ENSMCSG00000012054.1"/>
</dbReference>
<dbReference type="GO" id="GO:0036064">
    <property type="term" value="C:ciliary basal body"/>
    <property type="evidence" value="ECO:0007669"/>
    <property type="project" value="TreeGrafter"/>
</dbReference>